<feature type="compositionally biased region" description="Low complexity" evidence="1">
    <location>
        <begin position="114"/>
        <end position="129"/>
    </location>
</feature>
<dbReference type="Proteomes" id="UP001454036">
    <property type="component" value="Unassembled WGS sequence"/>
</dbReference>
<keyword evidence="3" id="KW-1185">Reference proteome</keyword>
<evidence type="ECO:0000256" key="1">
    <source>
        <dbReference type="SAM" id="MobiDB-lite"/>
    </source>
</evidence>
<name>A0AAV3QZF8_LITER</name>
<organism evidence="2 3">
    <name type="scientific">Lithospermum erythrorhizon</name>
    <name type="common">Purple gromwell</name>
    <name type="synonym">Lithospermum officinale var. erythrorhizon</name>
    <dbReference type="NCBI Taxonomy" id="34254"/>
    <lineage>
        <taxon>Eukaryota</taxon>
        <taxon>Viridiplantae</taxon>
        <taxon>Streptophyta</taxon>
        <taxon>Embryophyta</taxon>
        <taxon>Tracheophyta</taxon>
        <taxon>Spermatophyta</taxon>
        <taxon>Magnoliopsida</taxon>
        <taxon>eudicotyledons</taxon>
        <taxon>Gunneridae</taxon>
        <taxon>Pentapetalae</taxon>
        <taxon>asterids</taxon>
        <taxon>lamiids</taxon>
        <taxon>Boraginales</taxon>
        <taxon>Boraginaceae</taxon>
        <taxon>Boraginoideae</taxon>
        <taxon>Lithospermeae</taxon>
        <taxon>Lithospermum</taxon>
    </lineage>
</organism>
<feature type="compositionally biased region" description="Basic and acidic residues" evidence="1">
    <location>
        <begin position="37"/>
        <end position="50"/>
    </location>
</feature>
<protein>
    <submittedName>
        <fullName evidence="2">Uncharacterized protein</fullName>
    </submittedName>
</protein>
<dbReference type="EMBL" id="BAABME010006517">
    <property type="protein sequence ID" value="GAA0168586.1"/>
    <property type="molecule type" value="Genomic_DNA"/>
</dbReference>
<evidence type="ECO:0000313" key="2">
    <source>
        <dbReference type="EMBL" id="GAA0168586.1"/>
    </source>
</evidence>
<feature type="region of interest" description="Disordered" evidence="1">
    <location>
        <begin position="113"/>
        <end position="147"/>
    </location>
</feature>
<dbReference type="AlphaFoldDB" id="A0AAV3QZF8"/>
<dbReference type="PANTHER" id="PTHR31865">
    <property type="entry name" value="OSJNBA0071G03.3 PROTEIN"/>
    <property type="match status" value="1"/>
</dbReference>
<accession>A0AAV3QZF8</accession>
<evidence type="ECO:0000313" key="3">
    <source>
        <dbReference type="Proteomes" id="UP001454036"/>
    </source>
</evidence>
<feature type="region of interest" description="Disordered" evidence="1">
    <location>
        <begin position="30"/>
        <end position="63"/>
    </location>
</feature>
<sequence>MKNSGFDDDDDDSFISSGLLWEEEDEKTVNSSVSCYQEKEVDGGGDDDRSVWTPRSRRGEKKEEGLLKTMMITRPKGGKRYLCMDSEEMKACKDLGFELEEDKLKFQFDSTIMPSAPFSSASPPSAASNSDDHWSISNPGDDPRDVKERLKLWAQAVAKVSSPRRVRG</sequence>
<comment type="caution">
    <text evidence="2">The sequence shown here is derived from an EMBL/GenBank/DDBJ whole genome shotgun (WGS) entry which is preliminary data.</text>
</comment>
<reference evidence="2 3" key="1">
    <citation type="submission" date="2024-01" db="EMBL/GenBank/DDBJ databases">
        <title>The complete chloroplast genome sequence of Lithospermum erythrorhizon: insights into the phylogenetic relationship among Boraginaceae species and the maternal lineages of purple gromwells.</title>
        <authorList>
            <person name="Okada T."/>
            <person name="Watanabe K."/>
        </authorList>
    </citation>
    <scope>NUCLEOTIDE SEQUENCE [LARGE SCALE GENOMIC DNA]</scope>
</reference>
<proteinExistence type="predicted"/>
<dbReference type="PANTHER" id="PTHR31865:SF2">
    <property type="entry name" value="OSJNBA0004B13.24 PROTEIN"/>
    <property type="match status" value="1"/>
</dbReference>
<gene>
    <name evidence="2" type="ORF">LIER_23268</name>
</gene>